<evidence type="ECO:0000256" key="1">
    <source>
        <dbReference type="ARBA" id="ARBA00023002"/>
    </source>
</evidence>
<dbReference type="PANTHER" id="PTHR35176">
    <property type="entry name" value="HEME OXYGENASE HI_0854-RELATED"/>
    <property type="match status" value="1"/>
</dbReference>
<feature type="region of interest" description="Disordered" evidence="2">
    <location>
        <begin position="89"/>
        <end position="113"/>
    </location>
</feature>
<feature type="domain" description="Pyridoxamine 5'-phosphate oxidase N-terminal" evidence="3">
    <location>
        <begin position="9"/>
        <end position="124"/>
    </location>
</feature>
<proteinExistence type="predicted"/>
<keyword evidence="1" id="KW-0560">Oxidoreductase</keyword>
<reference evidence="4 5" key="1">
    <citation type="submission" date="2024-09" db="EMBL/GenBank/DDBJ databases">
        <authorList>
            <person name="Sun Q."/>
            <person name="Mori K."/>
        </authorList>
    </citation>
    <scope>NUCLEOTIDE SEQUENCE [LARGE SCALE GENOMIC DNA]</scope>
    <source>
        <strain evidence="4 5">CCM 7957</strain>
    </source>
</reference>
<sequence>MARTVDELSPQALELLGEYHLATLSSLRADGTPHVVAVGFTFDAETGTARVITFDGSQKVRNIERGRYAALTHVVGPRWLTLEGPARIRREPEQVRDAERRYGDRYRQPKPNPQRVVIEVDVTRAMGSADMFDAAVER</sequence>
<dbReference type="EMBL" id="JBHLWV010000020">
    <property type="protein sequence ID" value="MFC0315511.1"/>
    <property type="molecule type" value="Genomic_DNA"/>
</dbReference>
<feature type="compositionally biased region" description="Basic and acidic residues" evidence="2">
    <location>
        <begin position="89"/>
        <end position="107"/>
    </location>
</feature>
<dbReference type="InterPro" id="IPR019920">
    <property type="entry name" value="F420-binding_dom_put"/>
</dbReference>
<evidence type="ECO:0000256" key="2">
    <source>
        <dbReference type="SAM" id="MobiDB-lite"/>
    </source>
</evidence>
<dbReference type="Proteomes" id="UP001589783">
    <property type="component" value="Unassembled WGS sequence"/>
</dbReference>
<dbReference type="SUPFAM" id="SSF50475">
    <property type="entry name" value="FMN-binding split barrel"/>
    <property type="match status" value="1"/>
</dbReference>
<dbReference type="PANTHER" id="PTHR35176:SF1">
    <property type="entry name" value="F420H(2)-DEPENDENT BILIVERDIN REDUCTASE"/>
    <property type="match status" value="1"/>
</dbReference>
<dbReference type="InterPro" id="IPR052019">
    <property type="entry name" value="F420H2_bilvrd_red/Heme_oxyg"/>
</dbReference>
<evidence type="ECO:0000313" key="5">
    <source>
        <dbReference type="Proteomes" id="UP001589783"/>
    </source>
</evidence>
<dbReference type="RefSeq" id="WP_382364271.1">
    <property type="nucleotide sequence ID" value="NZ_JBHLWV010000020.1"/>
</dbReference>
<evidence type="ECO:0000259" key="3">
    <source>
        <dbReference type="Pfam" id="PF01243"/>
    </source>
</evidence>
<accession>A0ABV6H9E4</accession>
<name>A0ABV6H9E4_9ACTN</name>
<dbReference type="Pfam" id="PF01243">
    <property type="entry name" value="PNPOx_N"/>
    <property type="match status" value="1"/>
</dbReference>
<dbReference type="InterPro" id="IPR012349">
    <property type="entry name" value="Split_barrel_FMN-bd"/>
</dbReference>
<dbReference type="NCBIfam" id="TIGR03618">
    <property type="entry name" value="Rv1155_F420"/>
    <property type="match status" value="1"/>
</dbReference>
<protein>
    <submittedName>
        <fullName evidence="4">Pyridoxamine 5'-phosphate oxidase family protein</fullName>
    </submittedName>
</protein>
<keyword evidence="5" id="KW-1185">Reference proteome</keyword>
<organism evidence="4 5">
    <name type="scientific">Gordonia phosphorivorans</name>
    <dbReference type="NCBI Taxonomy" id="1056982"/>
    <lineage>
        <taxon>Bacteria</taxon>
        <taxon>Bacillati</taxon>
        <taxon>Actinomycetota</taxon>
        <taxon>Actinomycetes</taxon>
        <taxon>Mycobacteriales</taxon>
        <taxon>Gordoniaceae</taxon>
        <taxon>Gordonia</taxon>
    </lineage>
</organism>
<gene>
    <name evidence="4" type="ORF">ACFFJD_11705</name>
</gene>
<dbReference type="InterPro" id="IPR011576">
    <property type="entry name" value="Pyridox_Oxase_N"/>
</dbReference>
<dbReference type="Gene3D" id="2.30.110.10">
    <property type="entry name" value="Electron Transport, Fmn-binding Protein, Chain A"/>
    <property type="match status" value="1"/>
</dbReference>
<comment type="caution">
    <text evidence="4">The sequence shown here is derived from an EMBL/GenBank/DDBJ whole genome shotgun (WGS) entry which is preliminary data.</text>
</comment>
<evidence type="ECO:0000313" key="4">
    <source>
        <dbReference type="EMBL" id="MFC0315511.1"/>
    </source>
</evidence>